<feature type="transmembrane region" description="Helical" evidence="1">
    <location>
        <begin position="39"/>
        <end position="58"/>
    </location>
</feature>
<organism evidence="2 3">
    <name type="scientific">Candidatus Stercoripulliclostridium merdipullorum</name>
    <dbReference type="NCBI Taxonomy" id="2840952"/>
    <lineage>
        <taxon>Bacteria</taxon>
        <taxon>Bacillati</taxon>
        <taxon>Bacillota</taxon>
        <taxon>Clostridia</taxon>
        <taxon>Eubacteriales</taxon>
        <taxon>Candidatus Stercoripulliclostridium</taxon>
    </lineage>
</organism>
<comment type="caution">
    <text evidence="2">The sequence shown here is derived from an EMBL/GenBank/DDBJ whole genome shotgun (WGS) entry which is preliminary data.</text>
</comment>
<proteinExistence type="predicted"/>
<protein>
    <submittedName>
        <fullName evidence="2">DUF2871 domain-containing protein</fullName>
    </submittedName>
</protein>
<evidence type="ECO:0000313" key="3">
    <source>
        <dbReference type="Proteomes" id="UP000886891"/>
    </source>
</evidence>
<keyword evidence="1" id="KW-0472">Membrane</keyword>
<dbReference type="EMBL" id="DVOH01000013">
    <property type="protein sequence ID" value="HIU99711.1"/>
    <property type="molecule type" value="Genomic_DNA"/>
</dbReference>
<gene>
    <name evidence="2" type="ORF">IAB14_01190</name>
</gene>
<keyword evidence="1" id="KW-0812">Transmembrane</keyword>
<accession>A0A9D1SXC2</accession>
<keyword evidence="1" id="KW-1133">Transmembrane helix</keyword>
<dbReference type="Proteomes" id="UP000886891">
    <property type="component" value="Unassembled WGS sequence"/>
</dbReference>
<feature type="transmembrane region" description="Helical" evidence="1">
    <location>
        <begin position="110"/>
        <end position="132"/>
    </location>
</feature>
<sequence length="138" mass="15239">MKKYIKISFLYAVLAMASGVFYREFTKFNDFTAKTALSVTHFHLFVLGTIVLLIIGLLAERSNLEAVKTFRPAMIVYHIGLPFMVAMFYVRGILQVLGSDLSQAADLAVSGVAGIGHVLMATGIVLLFVSLMKAEYRK</sequence>
<feature type="transmembrane region" description="Helical" evidence="1">
    <location>
        <begin position="70"/>
        <end position="90"/>
    </location>
</feature>
<reference evidence="2" key="2">
    <citation type="journal article" date="2021" name="PeerJ">
        <title>Extensive microbial diversity within the chicken gut microbiome revealed by metagenomics and culture.</title>
        <authorList>
            <person name="Gilroy R."/>
            <person name="Ravi A."/>
            <person name="Getino M."/>
            <person name="Pursley I."/>
            <person name="Horton D.L."/>
            <person name="Alikhan N.F."/>
            <person name="Baker D."/>
            <person name="Gharbi K."/>
            <person name="Hall N."/>
            <person name="Watson M."/>
            <person name="Adriaenssens E.M."/>
            <person name="Foster-Nyarko E."/>
            <person name="Jarju S."/>
            <person name="Secka A."/>
            <person name="Antonio M."/>
            <person name="Oren A."/>
            <person name="Chaudhuri R.R."/>
            <person name="La Ragione R."/>
            <person name="Hildebrand F."/>
            <person name="Pallen M.J."/>
        </authorList>
    </citation>
    <scope>NUCLEOTIDE SEQUENCE</scope>
    <source>
        <strain evidence="2">23406</strain>
    </source>
</reference>
<dbReference type="Pfam" id="PF11070">
    <property type="entry name" value="DUF2871"/>
    <property type="match status" value="1"/>
</dbReference>
<reference evidence="2" key="1">
    <citation type="submission" date="2020-10" db="EMBL/GenBank/DDBJ databases">
        <authorList>
            <person name="Gilroy R."/>
        </authorList>
    </citation>
    <scope>NUCLEOTIDE SEQUENCE</scope>
    <source>
        <strain evidence="2">23406</strain>
    </source>
</reference>
<evidence type="ECO:0000256" key="1">
    <source>
        <dbReference type="SAM" id="Phobius"/>
    </source>
</evidence>
<dbReference type="InterPro" id="IPR036927">
    <property type="entry name" value="Cyt_c_oxase-like_su1_sf"/>
</dbReference>
<dbReference type="AlphaFoldDB" id="A0A9D1SXC2"/>
<dbReference type="Gene3D" id="1.20.210.10">
    <property type="entry name" value="Cytochrome c oxidase-like, subunit I domain"/>
    <property type="match status" value="1"/>
</dbReference>
<name>A0A9D1SXC2_9FIRM</name>
<evidence type="ECO:0000313" key="2">
    <source>
        <dbReference type="EMBL" id="HIU99711.1"/>
    </source>
</evidence>
<dbReference type="InterPro" id="IPR021299">
    <property type="entry name" value="DUF2871"/>
</dbReference>